<dbReference type="InterPro" id="IPR022440">
    <property type="entry name" value="CHP03788"/>
</dbReference>
<proteinExistence type="predicted"/>
<evidence type="ECO:0000259" key="5">
    <source>
        <dbReference type="PROSITE" id="PS51468"/>
    </source>
</evidence>
<comment type="caution">
    <text evidence="6">The sequence shown here is derived from an EMBL/GenBank/DDBJ whole genome shotgun (WGS) entry which is preliminary data.</text>
</comment>
<keyword evidence="1" id="KW-0175">Coiled coil</keyword>
<sequence length="708" mass="77270">MLPSQPLPGYRKDRQSPRGQRLSRRQVRRIEGASLWLAMLMLLFVQPLFVEVEATERQVAEGTGEFHYLGERGRVPAPMLSTDYQVTVTGLIAETRLRQSFGNTSDQWQEGVYTFPLPENASVHAMTMTTDERVIVGEIREREQARREYEQAKKEGRQAARVDQQRPNLFTTRLANIPPGKTVTVELKYQQLVHYDSGEFSLRLPTTLTPRYIPGVPEVPGETEWTGGWAVPTTEVADAHQITPPQVAHEDVATGSHEATIGIELRAGLPVSKVSSPSHQVADEHDGDTIRVTPVSGTVAMDRDFQLRWQPVRGQEPAAAVFHEAWQGDDYLLAMLVPGEQGGRVLTRELILVIDTSGSMAGASIRQAREALLTSLDTLGQGDTFNVIQFNSHTSRLFPQPVTAGVDNLERARRYIRGLQANGGTEMASALEAALDGDAEPAITDLRQVVFVTDGAVGNERALFAQIRDQLGGSRLFTVGIGSAPNMHFMRQAARFGRGTYTAISDLSEVSRQLDTLFRKMQSPMLTDIDVNWPAGVDAGDNFPARVGDLYLGEPMMLLARGASPEGDLAVSGALPGGQVWQRGLALDQAASGTGIHRLWARAQIDQLLDQGLSGQIGDDAREQVLALGLTHQLVTPYTSFVATDKTPARPVEENLEQSAVPSLMPAGSAHQRIGYPQTATPAPLLMLSGLLGLTLSGVVALIRRRRV</sequence>
<keyword evidence="3" id="KW-0472">Membrane</keyword>
<dbReference type="Pfam" id="PF13768">
    <property type="entry name" value="VWA_3"/>
    <property type="match status" value="1"/>
</dbReference>
<name>A0ABV8QJS9_9GAMM</name>
<organism evidence="6 7">
    <name type="scientific">Marinobacter lacisalsi</name>
    <dbReference type="NCBI Taxonomy" id="475979"/>
    <lineage>
        <taxon>Bacteria</taxon>
        <taxon>Pseudomonadati</taxon>
        <taxon>Pseudomonadota</taxon>
        <taxon>Gammaproteobacteria</taxon>
        <taxon>Pseudomonadales</taxon>
        <taxon>Marinobacteraceae</taxon>
        <taxon>Marinobacter</taxon>
    </lineage>
</organism>
<feature type="domain" description="VWFA" evidence="4">
    <location>
        <begin position="349"/>
        <end position="521"/>
    </location>
</feature>
<evidence type="ECO:0000313" key="7">
    <source>
        <dbReference type="Proteomes" id="UP001595798"/>
    </source>
</evidence>
<dbReference type="SMART" id="SM00327">
    <property type="entry name" value="VWA"/>
    <property type="match status" value="1"/>
</dbReference>
<dbReference type="RefSeq" id="WP_379888029.1">
    <property type="nucleotide sequence ID" value="NZ_JBHSDI010000016.1"/>
</dbReference>
<dbReference type="InterPro" id="IPR036465">
    <property type="entry name" value="vWFA_dom_sf"/>
</dbReference>
<feature type="region of interest" description="Disordered" evidence="2">
    <location>
        <begin position="1"/>
        <end position="24"/>
    </location>
</feature>
<feature type="transmembrane region" description="Helical" evidence="3">
    <location>
        <begin position="683"/>
        <end position="703"/>
    </location>
</feature>
<dbReference type="EMBL" id="JBHSDI010000016">
    <property type="protein sequence ID" value="MFC4259972.1"/>
    <property type="molecule type" value="Genomic_DNA"/>
</dbReference>
<dbReference type="InterPro" id="IPR002035">
    <property type="entry name" value="VWF_A"/>
</dbReference>
<keyword evidence="3" id="KW-0812">Transmembrane</keyword>
<dbReference type="Pfam" id="PF08487">
    <property type="entry name" value="VIT"/>
    <property type="match status" value="1"/>
</dbReference>
<dbReference type="PROSITE" id="PS50234">
    <property type="entry name" value="VWFA"/>
    <property type="match status" value="1"/>
</dbReference>
<dbReference type="InterPro" id="IPR013694">
    <property type="entry name" value="VIT"/>
</dbReference>
<evidence type="ECO:0000256" key="3">
    <source>
        <dbReference type="SAM" id="Phobius"/>
    </source>
</evidence>
<evidence type="ECO:0000259" key="4">
    <source>
        <dbReference type="PROSITE" id="PS50234"/>
    </source>
</evidence>
<dbReference type="PANTHER" id="PTHR45737:SF6">
    <property type="entry name" value="VON WILLEBRAND FACTOR A DOMAIN-CONTAINING PROTEIN 5A"/>
    <property type="match status" value="1"/>
</dbReference>
<evidence type="ECO:0000256" key="2">
    <source>
        <dbReference type="SAM" id="MobiDB-lite"/>
    </source>
</evidence>
<dbReference type="NCBIfam" id="TIGR03788">
    <property type="entry name" value="marine_srt_targ"/>
    <property type="match status" value="1"/>
</dbReference>
<keyword evidence="3" id="KW-1133">Transmembrane helix</keyword>
<protein>
    <submittedName>
        <fullName evidence="6">Marine proteobacterial sortase target protein</fullName>
    </submittedName>
</protein>
<keyword evidence="7" id="KW-1185">Reference proteome</keyword>
<gene>
    <name evidence="6" type="ORF">ACFOZ5_13105</name>
</gene>
<dbReference type="SUPFAM" id="SSF53300">
    <property type="entry name" value="vWA-like"/>
    <property type="match status" value="1"/>
</dbReference>
<evidence type="ECO:0000256" key="1">
    <source>
        <dbReference type="SAM" id="Coils"/>
    </source>
</evidence>
<dbReference type="Proteomes" id="UP001595798">
    <property type="component" value="Unassembled WGS sequence"/>
</dbReference>
<dbReference type="Gene3D" id="3.40.50.410">
    <property type="entry name" value="von Willebrand factor, type A domain"/>
    <property type="match status" value="1"/>
</dbReference>
<feature type="domain" description="VIT" evidence="5">
    <location>
        <begin position="63"/>
        <end position="191"/>
    </location>
</feature>
<dbReference type="SMART" id="SM00609">
    <property type="entry name" value="VIT"/>
    <property type="match status" value="1"/>
</dbReference>
<dbReference type="PANTHER" id="PTHR45737">
    <property type="entry name" value="VON WILLEBRAND FACTOR A DOMAIN-CONTAINING PROTEIN 5A"/>
    <property type="match status" value="1"/>
</dbReference>
<feature type="coiled-coil region" evidence="1">
    <location>
        <begin position="135"/>
        <end position="162"/>
    </location>
</feature>
<evidence type="ECO:0000313" key="6">
    <source>
        <dbReference type="EMBL" id="MFC4259972.1"/>
    </source>
</evidence>
<dbReference type="PROSITE" id="PS51468">
    <property type="entry name" value="VIT"/>
    <property type="match status" value="1"/>
</dbReference>
<accession>A0ABV8QJS9</accession>
<reference evidence="7" key="1">
    <citation type="journal article" date="2019" name="Int. J. Syst. Evol. Microbiol.">
        <title>The Global Catalogue of Microorganisms (GCM) 10K type strain sequencing project: providing services to taxonomists for standard genome sequencing and annotation.</title>
        <authorList>
            <consortium name="The Broad Institute Genomics Platform"/>
            <consortium name="The Broad Institute Genome Sequencing Center for Infectious Disease"/>
            <person name="Wu L."/>
            <person name="Ma J."/>
        </authorList>
    </citation>
    <scope>NUCLEOTIDE SEQUENCE [LARGE SCALE GENOMIC DNA]</scope>
    <source>
        <strain evidence="7">CECT 7297</strain>
    </source>
</reference>